<dbReference type="InterPro" id="IPR036138">
    <property type="entry name" value="PBP_dimer_sf"/>
</dbReference>
<sequence length="595" mass="62083">MVVLLLLAPVAGCGVFEQGPSADDVAESYLQSVAAGDDAGAAQQTTNPDAARRALESTRRSLSPESVRTTVKDVSAEGGDGPVRATFDIAWDFGNNQVWSYEGSVRLQEQEQGPGGWKVQWEPSAIHPELQEGQSLRFDALKADPQPLRGRNGVELMRPQTLVSVALDPAAAGDVSAVAGELGSALGQVDPRITRDSILSGVNETPDGQAYVVAQLRAEDYDRVRGQISELPGVSFPAQSKLLADDREYGTQVLSGIAQHVDEQLERNAGWSVSIVDAQGAAVQSLQEQRPKPAAPVTTTLSDQVQRAAEQAVDPVPQAAMVVAMQPSSGDVLAVAQNQPADAQGTPALTGQYPPGSTFKIVTASAALSSGRVTADAPVDCPRSKVFDGRTVPNDKDFELGTVPLTQAFARSCNTTFAQLGVDLPPNALPDAAQQLGLGVDFVMPGATTITGKVPPPETTTAKAANAFGQGTVLASPFGMALATSTVANGRMPSPTLIEGTETQADAQPEPPPQRTLDQLRPMMREVVRSGTATQLQGSGDVAGKTGTAQYGDGERSHGWFVGYRGDLAFAVLITDAGESGPAVDLAKDFLDSAP</sequence>
<evidence type="ECO:0000313" key="5">
    <source>
        <dbReference type="Proteomes" id="UP000371041"/>
    </source>
</evidence>
<dbReference type="GO" id="GO:0005886">
    <property type="term" value="C:plasma membrane"/>
    <property type="evidence" value="ECO:0007669"/>
    <property type="project" value="TreeGrafter"/>
</dbReference>
<dbReference type="InterPro" id="IPR001460">
    <property type="entry name" value="PCN-bd_Tpept"/>
</dbReference>
<feature type="domain" description="NTF2-like N-terminal transpeptidase" evidence="3">
    <location>
        <begin position="22"/>
        <end position="134"/>
    </location>
</feature>
<dbReference type="GO" id="GO:0071555">
    <property type="term" value="P:cell wall organization"/>
    <property type="evidence" value="ECO:0007669"/>
    <property type="project" value="TreeGrafter"/>
</dbReference>
<feature type="domain" description="Penicillin-binding protein transpeptidase" evidence="2">
    <location>
        <begin position="321"/>
        <end position="581"/>
    </location>
</feature>
<dbReference type="Gene3D" id="3.40.710.10">
    <property type="entry name" value="DD-peptidase/beta-lactamase superfamily"/>
    <property type="match status" value="1"/>
</dbReference>
<evidence type="ECO:0000259" key="3">
    <source>
        <dbReference type="Pfam" id="PF05223"/>
    </source>
</evidence>
<dbReference type="EMBL" id="CP045929">
    <property type="protein sequence ID" value="QGK72361.1"/>
    <property type="molecule type" value="Genomic_DNA"/>
</dbReference>
<organism evidence="4 5">
    <name type="scientific">Allosaccharopolyspora coralli</name>
    <dbReference type="NCBI Taxonomy" id="2665642"/>
    <lineage>
        <taxon>Bacteria</taxon>
        <taxon>Bacillati</taxon>
        <taxon>Actinomycetota</taxon>
        <taxon>Actinomycetes</taxon>
        <taxon>Pseudonocardiales</taxon>
        <taxon>Pseudonocardiaceae</taxon>
        <taxon>Allosaccharopolyspora</taxon>
    </lineage>
</organism>
<evidence type="ECO:0000313" key="4">
    <source>
        <dbReference type="EMBL" id="QGK72361.1"/>
    </source>
</evidence>
<accession>A0A5Q3QCE2</accession>
<name>A0A5Q3QCE2_9PSEU</name>
<dbReference type="Pfam" id="PF05223">
    <property type="entry name" value="MecA_N"/>
    <property type="match status" value="1"/>
</dbReference>
<dbReference type="GO" id="GO:0071972">
    <property type="term" value="F:peptidoglycan L,D-transpeptidase activity"/>
    <property type="evidence" value="ECO:0007669"/>
    <property type="project" value="TreeGrafter"/>
</dbReference>
<protein>
    <submittedName>
        <fullName evidence="4">Penicillin-binding protein</fullName>
    </submittedName>
</protein>
<dbReference type="Pfam" id="PF00905">
    <property type="entry name" value="Transpeptidase"/>
    <property type="match status" value="1"/>
</dbReference>
<feature type="region of interest" description="Disordered" evidence="1">
    <location>
        <begin position="532"/>
        <end position="552"/>
    </location>
</feature>
<dbReference type="GO" id="GO:0008658">
    <property type="term" value="F:penicillin binding"/>
    <property type="evidence" value="ECO:0007669"/>
    <property type="project" value="InterPro"/>
</dbReference>
<dbReference type="AlphaFoldDB" id="A0A5Q3QCE2"/>
<keyword evidence="5" id="KW-1185">Reference proteome</keyword>
<feature type="compositionally biased region" description="Polar residues" evidence="1">
    <location>
        <begin position="60"/>
        <end position="69"/>
    </location>
</feature>
<dbReference type="InterPro" id="IPR050515">
    <property type="entry name" value="Beta-lactam/transpept"/>
</dbReference>
<gene>
    <name evidence="4" type="ORF">GIY23_17090</name>
</gene>
<dbReference type="InterPro" id="IPR012338">
    <property type="entry name" value="Beta-lactam/transpept-like"/>
</dbReference>
<proteinExistence type="predicted"/>
<feature type="region of interest" description="Disordered" evidence="1">
    <location>
        <begin position="56"/>
        <end position="76"/>
    </location>
</feature>
<reference evidence="5" key="1">
    <citation type="submission" date="2019-11" db="EMBL/GenBank/DDBJ databases">
        <title>The complete genome sequence of Saccharopolyspora sp. E2A.</title>
        <authorList>
            <person name="Zhang G."/>
        </authorList>
    </citation>
    <scope>NUCLEOTIDE SEQUENCE [LARGE SCALE GENOMIC DNA]</scope>
    <source>
        <strain evidence="5">E2A</strain>
    </source>
</reference>
<dbReference type="KEGG" id="sace:GIY23_17090"/>
<dbReference type="SUPFAM" id="SSF56519">
    <property type="entry name" value="Penicillin binding protein dimerisation domain"/>
    <property type="match status" value="1"/>
</dbReference>
<evidence type="ECO:0000256" key="1">
    <source>
        <dbReference type="SAM" id="MobiDB-lite"/>
    </source>
</evidence>
<dbReference type="Proteomes" id="UP000371041">
    <property type="component" value="Chromosome"/>
</dbReference>
<dbReference type="GO" id="GO:0046677">
    <property type="term" value="P:response to antibiotic"/>
    <property type="evidence" value="ECO:0007669"/>
    <property type="project" value="InterPro"/>
</dbReference>
<dbReference type="PANTHER" id="PTHR30627">
    <property type="entry name" value="PEPTIDOGLYCAN D,D-TRANSPEPTIDASE"/>
    <property type="match status" value="1"/>
</dbReference>
<dbReference type="InterPro" id="IPR007887">
    <property type="entry name" value="MecA_N"/>
</dbReference>
<dbReference type="SUPFAM" id="SSF56601">
    <property type="entry name" value="beta-lactamase/transpeptidase-like"/>
    <property type="match status" value="1"/>
</dbReference>
<dbReference type="PANTHER" id="PTHR30627:SF24">
    <property type="entry name" value="PENICILLIN-BINDING PROTEIN 4B"/>
    <property type="match status" value="1"/>
</dbReference>
<evidence type="ECO:0000259" key="2">
    <source>
        <dbReference type="Pfam" id="PF00905"/>
    </source>
</evidence>